<keyword evidence="8" id="KW-1185">Reference proteome</keyword>
<reference evidence="7" key="1">
    <citation type="submission" date="2020-01" db="EMBL/GenBank/DDBJ databases">
        <authorList>
            <consortium name="DOE Joint Genome Institute"/>
            <person name="Haridas S."/>
            <person name="Albert R."/>
            <person name="Binder M."/>
            <person name="Bloem J."/>
            <person name="Labutti K."/>
            <person name="Salamov A."/>
            <person name="Andreopoulos B."/>
            <person name="Baker S.E."/>
            <person name="Barry K."/>
            <person name="Bills G."/>
            <person name="Bluhm B.H."/>
            <person name="Cannon C."/>
            <person name="Castanera R."/>
            <person name="Culley D.E."/>
            <person name="Daum C."/>
            <person name="Ezra D."/>
            <person name="Gonzalez J.B."/>
            <person name="Henrissat B."/>
            <person name="Kuo A."/>
            <person name="Liang C."/>
            <person name="Lipzen A."/>
            <person name="Lutzoni F."/>
            <person name="Magnuson J."/>
            <person name="Mondo S."/>
            <person name="Nolan M."/>
            <person name="Ohm R."/>
            <person name="Pangilinan J."/>
            <person name="Park H.-J."/>
            <person name="Ramirez L."/>
            <person name="Alfaro M."/>
            <person name="Sun H."/>
            <person name="Tritt A."/>
            <person name="Yoshinaga Y."/>
            <person name="Zwiers L.-H."/>
            <person name="Turgeon B.G."/>
            <person name="Goodwin S.B."/>
            <person name="Spatafora J.W."/>
            <person name="Crous P.W."/>
            <person name="Grigoriev I.V."/>
        </authorList>
    </citation>
    <scope>NUCLEOTIDE SEQUENCE</scope>
    <source>
        <strain evidence="7">IPT5</strain>
    </source>
</reference>
<evidence type="ECO:0000313" key="8">
    <source>
        <dbReference type="Proteomes" id="UP000799423"/>
    </source>
</evidence>
<dbReference type="InterPro" id="IPR002938">
    <property type="entry name" value="FAD-bd"/>
</dbReference>
<evidence type="ECO:0000256" key="5">
    <source>
        <dbReference type="ARBA" id="ARBA00023033"/>
    </source>
</evidence>
<dbReference type="PANTHER" id="PTHR13789:SF311">
    <property type="entry name" value="HYDROXYLASE, PUTATIVE (AFU_ORTHOLOGUE AFUA_5G10180)-RELATED"/>
    <property type="match status" value="1"/>
</dbReference>
<dbReference type="GO" id="GO:0004497">
    <property type="term" value="F:monooxygenase activity"/>
    <property type="evidence" value="ECO:0007669"/>
    <property type="project" value="UniProtKB-KW"/>
</dbReference>
<accession>A0A6A7AUI3</accession>
<keyword evidence="2" id="KW-0285">Flavoprotein</keyword>
<evidence type="ECO:0000256" key="4">
    <source>
        <dbReference type="ARBA" id="ARBA00023002"/>
    </source>
</evidence>
<dbReference type="SUPFAM" id="SSF51905">
    <property type="entry name" value="FAD/NAD(P)-binding domain"/>
    <property type="match status" value="1"/>
</dbReference>
<dbReference type="FunFam" id="3.50.50.60:FF:000115">
    <property type="entry name" value="Salicylate hydroxylase, putative"/>
    <property type="match status" value="1"/>
</dbReference>
<keyword evidence="4" id="KW-0560">Oxidoreductase</keyword>
<comment type="similarity">
    <text evidence="1">Belongs to the paxM FAD-dependent monooxygenase family.</text>
</comment>
<keyword evidence="5" id="KW-0503">Monooxygenase</keyword>
<dbReference type="AlphaFoldDB" id="A0A6A7AUI3"/>
<evidence type="ECO:0000313" key="7">
    <source>
        <dbReference type="EMBL" id="KAF2846027.1"/>
    </source>
</evidence>
<dbReference type="SUPFAM" id="SSF54373">
    <property type="entry name" value="FAD-linked reductases, C-terminal domain"/>
    <property type="match status" value="1"/>
</dbReference>
<dbReference type="EMBL" id="MU006339">
    <property type="protein sequence ID" value="KAF2846027.1"/>
    <property type="molecule type" value="Genomic_DNA"/>
</dbReference>
<dbReference type="GO" id="GO:0071949">
    <property type="term" value="F:FAD binding"/>
    <property type="evidence" value="ECO:0007669"/>
    <property type="project" value="InterPro"/>
</dbReference>
<organism evidence="7 8">
    <name type="scientific">Plenodomus tracheiphilus IPT5</name>
    <dbReference type="NCBI Taxonomy" id="1408161"/>
    <lineage>
        <taxon>Eukaryota</taxon>
        <taxon>Fungi</taxon>
        <taxon>Dikarya</taxon>
        <taxon>Ascomycota</taxon>
        <taxon>Pezizomycotina</taxon>
        <taxon>Dothideomycetes</taxon>
        <taxon>Pleosporomycetidae</taxon>
        <taxon>Pleosporales</taxon>
        <taxon>Pleosporineae</taxon>
        <taxon>Leptosphaeriaceae</taxon>
        <taxon>Plenodomus</taxon>
    </lineage>
</organism>
<sequence>MKVVIVGGGLGGLACAIACAREGLKVVILERAPEFLPIGAGIQIPPNGARINRYLGTLPRLMEVGTVVQAIRWRRYTNGVPLFIRENARVDESECGAPWLVIHRADYVDVLLETAVASGVEIRLDAEVSKVDFESTTVTLKRSGEIVYADVIVGADGLWSDMRNSVLSRPSPPEESGDLAYRGVFTRAQLESLKDPEIDRLVAHTEINIWLGPSRHAVFYPLRSGEQFNLVLLDPDDIPVGHKQGDGDVGEMRASISGWDPVLQKLLSCLPSALKWKLCHHKELEAWTKGSVALLGDACHPSLPYQAQGAAMAVEDGAVLGKLLGRLNKVPVSIAASVSRVPDVLKLYEKLRKARTTINVAGAVANRYWFHLHDGPEQEHRDAFLAGNGVKSEWVLNNDAYQRDLLGFDVVKDSEEAFDAWLQEQNMTLP</sequence>
<name>A0A6A7AUI3_9PLEO</name>
<evidence type="ECO:0000256" key="1">
    <source>
        <dbReference type="ARBA" id="ARBA00007992"/>
    </source>
</evidence>
<dbReference type="Proteomes" id="UP000799423">
    <property type="component" value="Unassembled WGS sequence"/>
</dbReference>
<gene>
    <name evidence="7" type="ORF">T440DRAFT_433489</name>
</gene>
<keyword evidence="3" id="KW-0274">FAD</keyword>
<dbReference type="PROSITE" id="PS51257">
    <property type="entry name" value="PROKAR_LIPOPROTEIN"/>
    <property type="match status" value="1"/>
</dbReference>
<evidence type="ECO:0000256" key="2">
    <source>
        <dbReference type="ARBA" id="ARBA00022630"/>
    </source>
</evidence>
<dbReference type="InterPro" id="IPR036188">
    <property type="entry name" value="FAD/NAD-bd_sf"/>
</dbReference>
<proteinExistence type="inferred from homology"/>
<dbReference type="OrthoDB" id="16820at2759"/>
<dbReference type="PRINTS" id="PR00420">
    <property type="entry name" value="RNGMNOXGNASE"/>
</dbReference>
<evidence type="ECO:0000256" key="3">
    <source>
        <dbReference type="ARBA" id="ARBA00022827"/>
    </source>
</evidence>
<dbReference type="PANTHER" id="PTHR13789">
    <property type="entry name" value="MONOOXYGENASE"/>
    <property type="match status" value="1"/>
</dbReference>
<dbReference type="Gene3D" id="3.50.50.60">
    <property type="entry name" value="FAD/NAD(P)-binding domain"/>
    <property type="match status" value="1"/>
</dbReference>
<evidence type="ECO:0000259" key="6">
    <source>
        <dbReference type="Pfam" id="PF01494"/>
    </source>
</evidence>
<protein>
    <submittedName>
        <fullName evidence="7">Salicylate hydroxylase</fullName>
    </submittedName>
</protein>
<dbReference type="Pfam" id="PF01494">
    <property type="entry name" value="FAD_binding_3"/>
    <property type="match status" value="1"/>
</dbReference>
<feature type="domain" description="FAD-binding" evidence="6">
    <location>
        <begin position="2"/>
        <end position="325"/>
    </location>
</feature>
<dbReference type="InterPro" id="IPR050493">
    <property type="entry name" value="FAD-dep_Monooxygenase_BioMet"/>
</dbReference>